<evidence type="ECO:0000313" key="2">
    <source>
        <dbReference type="Proteomes" id="UP000694402"/>
    </source>
</evidence>
<reference evidence="1" key="1">
    <citation type="submission" date="2025-08" db="UniProtKB">
        <authorList>
            <consortium name="Ensembl"/>
        </authorList>
    </citation>
    <scope>IDENTIFICATION</scope>
</reference>
<dbReference type="PANTHER" id="PTHR28608">
    <property type="entry name" value="INTEGRATOR COMPLEX SUBUNIT 2"/>
    <property type="match status" value="1"/>
</dbReference>
<reference evidence="1" key="2">
    <citation type="submission" date="2025-09" db="UniProtKB">
        <authorList>
            <consortium name="Ensembl"/>
        </authorList>
    </citation>
    <scope>IDENTIFICATION</scope>
</reference>
<protein>
    <submittedName>
        <fullName evidence="1">Uncharacterized protein</fullName>
    </submittedName>
</protein>
<organism evidence="1 2">
    <name type="scientific">Oncorhynchus tshawytscha</name>
    <name type="common">Chinook salmon</name>
    <name type="synonym">Salmo tshawytscha</name>
    <dbReference type="NCBI Taxonomy" id="74940"/>
    <lineage>
        <taxon>Eukaryota</taxon>
        <taxon>Metazoa</taxon>
        <taxon>Chordata</taxon>
        <taxon>Craniata</taxon>
        <taxon>Vertebrata</taxon>
        <taxon>Euteleostomi</taxon>
        <taxon>Actinopterygii</taxon>
        <taxon>Neopterygii</taxon>
        <taxon>Teleostei</taxon>
        <taxon>Protacanthopterygii</taxon>
        <taxon>Salmoniformes</taxon>
        <taxon>Salmonidae</taxon>
        <taxon>Salmoninae</taxon>
        <taxon>Oncorhynchus</taxon>
    </lineage>
</organism>
<accession>A0A8C8MI27</accession>
<dbReference type="Pfam" id="PF14750">
    <property type="entry name" value="INTS2"/>
    <property type="match status" value="1"/>
</dbReference>
<dbReference type="InterPro" id="IPR029321">
    <property type="entry name" value="INTS2"/>
</dbReference>
<evidence type="ECO:0000313" key="1">
    <source>
        <dbReference type="Ensembl" id="ENSOTSP00005091102.1"/>
    </source>
</evidence>
<sequence>MQKVDVVCLAALSDPERRLLLPCLVQMALCFPADQSQAWAQDEKLIFRLLSGVEAVNSIMALLSIDFHALEQDARKEQQLRHKAGGYNGESILVSQLQNGFTLEFILFLFNLYLTRQVADSNEVWFLKSPELFEAGTCTSLYLQQVDHVCRGFVRNGDWFLCLLVANNGECQDEESMGGRCRTEALRKLCQINPSQALNIRAMVVEECHLPGLGVALTLDYKPDVADDAVSPLVSYISGLLLGTNGKVRTWFSMFICNGQPVRNTDHCLQ</sequence>
<name>A0A8C8MI27_ONCTS</name>
<keyword evidence="2" id="KW-1185">Reference proteome</keyword>
<dbReference type="GO" id="GO:0034472">
    <property type="term" value="P:snRNA 3'-end processing"/>
    <property type="evidence" value="ECO:0007669"/>
    <property type="project" value="TreeGrafter"/>
</dbReference>
<dbReference type="GO" id="GO:0032039">
    <property type="term" value="C:integrator complex"/>
    <property type="evidence" value="ECO:0007669"/>
    <property type="project" value="InterPro"/>
</dbReference>
<dbReference type="Proteomes" id="UP000694402">
    <property type="component" value="Unassembled WGS sequence"/>
</dbReference>
<proteinExistence type="predicted"/>
<dbReference type="GeneTree" id="ENSGT00940000175044"/>
<dbReference type="Ensembl" id="ENSOTST00005098869.2">
    <property type="protein sequence ID" value="ENSOTSP00005091102.1"/>
    <property type="gene ID" value="ENSOTSG00005042763.2"/>
</dbReference>
<dbReference type="AlphaFoldDB" id="A0A8C8MI27"/>
<dbReference type="PANTHER" id="PTHR28608:SF1">
    <property type="entry name" value="INTEGRATOR COMPLEX SUBUNIT 2"/>
    <property type="match status" value="1"/>
</dbReference>